<feature type="transmembrane region" description="Helical" evidence="2">
    <location>
        <begin position="172"/>
        <end position="193"/>
    </location>
</feature>
<evidence type="ECO:0000313" key="3">
    <source>
        <dbReference type="EMBL" id="KAK7051334.1"/>
    </source>
</evidence>
<organism evidence="3 4">
    <name type="scientific">Paramarasmius palmivorus</name>
    <dbReference type="NCBI Taxonomy" id="297713"/>
    <lineage>
        <taxon>Eukaryota</taxon>
        <taxon>Fungi</taxon>
        <taxon>Dikarya</taxon>
        <taxon>Basidiomycota</taxon>
        <taxon>Agaricomycotina</taxon>
        <taxon>Agaricomycetes</taxon>
        <taxon>Agaricomycetidae</taxon>
        <taxon>Agaricales</taxon>
        <taxon>Marasmiineae</taxon>
        <taxon>Marasmiaceae</taxon>
        <taxon>Paramarasmius</taxon>
    </lineage>
</organism>
<keyword evidence="2" id="KW-0812">Transmembrane</keyword>
<dbReference type="Proteomes" id="UP001383192">
    <property type="component" value="Unassembled WGS sequence"/>
</dbReference>
<feature type="transmembrane region" description="Helical" evidence="2">
    <location>
        <begin position="199"/>
        <end position="221"/>
    </location>
</feature>
<keyword evidence="2" id="KW-1133">Transmembrane helix</keyword>
<feature type="region of interest" description="Disordered" evidence="1">
    <location>
        <begin position="41"/>
        <end position="84"/>
    </location>
</feature>
<evidence type="ECO:0000256" key="2">
    <source>
        <dbReference type="SAM" id="Phobius"/>
    </source>
</evidence>
<feature type="compositionally biased region" description="Polar residues" evidence="1">
    <location>
        <begin position="410"/>
        <end position="432"/>
    </location>
</feature>
<name>A0AAW0DF42_9AGAR</name>
<feature type="transmembrane region" description="Helical" evidence="2">
    <location>
        <begin position="758"/>
        <end position="777"/>
    </location>
</feature>
<reference evidence="3 4" key="1">
    <citation type="submission" date="2024-01" db="EMBL/GenBank/DDBJ databases">
        <title>A draft genome for a cacao thread blight-causing isolate of Paramarasmius palmivorus.</title>
        <authorList>
            <person name="Baruah I.K."/>
            <person name="Bukari Y."/>
            <person name="Amoako-Attah I."/>
            <person name="Meinhardt L.W."/>
            <person name="Bailey B.A."/>
            <person name="Cohen S.P."/>
        </authorList>
    </citation>
    <scope>NUCLEOTIDE SEQUENCE [LARGE SCALE GENOMIC DNA]</scope>
    <source>
        <strain evidence="3 4">GH-12</strain>
    </source>
</reference>
<evidence type="ECO:0000313" key="4">
    <source>
        <dbReference type="Proteomes" id="UP001383192"/>
    </source>
</evidence>
<comment type="caution">
    <text evidence="3">The sequence shown here is derived from an EMBL/GenBank/DDBJ whole genome shotgun (WGS) entry which is preliminary data.</text>
</comment>
<protein>
    <submittedName>
        <fullName evidence="3">Uncharacterized protein</fullName>
    </submittedName>
</protein>
<accession>A0AAW0DF42</accession>
<dbReference type="EMBL" id="JAYKXP010000013">
    <property type="protein sequence ID" value="KAK7051334.1"/>
    <property type="molecule type" value="Genomic_DNA"/>
</dbReference>
<proteinExistence type="predicted"/>
<feature type="region of interest" description="Disordered" evidence="1">
    <location>
        <begin position="116"/>
        <end position="137"/>
    </location>
</feature>
<feature type="region of interest" description="Disordered" evidence="1">
    <location>
        <begin position="1"/>
        <end position="26"/>
    </location>
</feature>
<feature type="compositionally biased region" description="Low complexity" evidence="1">
    <location>
        <begin position="13"/>
        <end position="22"/>
    </location>
</feature>
<keyword evidence="2" id="KW-0472">Membrane</keyword>
<gene>
    <name evidence="3" type="ORF">VNI00_004834</name>
</gene>
<dbReference type="AlphaFoldDB" id="A0AAW0DF42"/>
<feature type="transmembrane region" description="Helical" evidence="2">
    <location>
        <begin position="292"/>
        <end position="314"/>
    </location>
</feature>
<sequence>MSQSGRPDIVFEAPPSAASSSPWTRRYSDFDPYHPDSYIPYTTNSLSNRDSEIPLLPQRTPEDEQFLHEPSTPRLLKKSSSRKGPVPRFLSVHALKYHDSQRNVEPFNPSQYQALRDRSSPETGATDDSFLKTPSPSLFPKGFGAPARVSSHRLQRVQRGLPGFERPEWGKILLHIGLCVAAFPVLLLFVFIARNRNLFWCRAIVGIGCGLIGVSLGLSLVQLGKRFLEAATWATLIHQSNVPRDAPGIRLRDLSSTVEEPTSMWAGLRLMWARYMYTGTARRARKAYDKRPWTLVILFFLASSTLASVLPFILSRIVDIETRIVHTGRQGSYNEVRVKGDLSPQDIQKADKLRDVFETFQLTWTLSPFSSFGNLPPVITLQDSEGEDVYFAEATRSQFLPGGSGFGTFEQESTAPTTDTSSNSGNLPNITAVTETDPGSLLRFPRWGIRIHCMKLSDPTNHIIQRTPGAEGLTYVFPPKDDIRQLYSSFNMNYPSTIFDVPFDTTILRDNVTAALPSGLDLNTTTHWLSVGFSDNGVAHSFKGFPPSMGEDGNGFIQLEMLLVRLNTTHTPNGTFPVYSEQSIPTATEQATFIGYDAAICLELFEPYIVEVYNSTSGLPSSTRIVSKGPKLVADKDSETGQVVSFRKGDPVDDSNVKRSLNSTGLTNVYIALHGNTINQILKDNGRDFNYVPSPTLVSYTGNSDPDGYTELSPEFFAKAKAKADSANVLTYLAGSADTLAWSFPDQVRASARVNNTLVLSLLGVILAMGLIAGLFVPKLPMQVPRRGFTLYSWLLAFQGTELTPDRTPMLHKHMHLEDAEREIGDLKFRYNSL</sequence>
<feature type="region of interest" description="Disordered" evidence="1">
    <location>
        <begin position="405"/>
        <end position="432"/>
    </location>
</feature>
<keyword evidence="4" id="KW-1185">Reference proteome</keyword>
<evidence type="ECO:0000256" key="1">
    <source>
        <dbReference type="SAM" id="MobiDB-lite"/>
    </source>
</evidence>